<dbReference type="OrthoDB" id="48489at2759"/>
<accession>A0A1V9XG57</accession>
<evidence type="ECO:0000313" key="3">
    <source>
        <dbReference type="Proteomes" id="UP000192247"/>
    </source>
</evidence>
<feature type="region of interest" description="Disordered" evidence="1">
    <location>
        <begin position="1"/>
        <end position="105"/>
    </location>
</feature>
<comment type="caution">
    <text evidence="2">The sequence shown here is derived from an EMBL/GenBank/DDBJ whole genome shotgun (WGS) entry which is preliminary data.</text>
</comment>
<dbReference type="AlphaFoldDB" id="A0A1V9XG57"/>
<protein>
    <submittedName>
        <fullName evidence="2">Uncharacterized protein</fullName>
    </submittedName>
</protein>
<organism evidence="2 3">
    <name type="scientific">Tropilaelaps mercedesae</name>
    <dbReference type="NCBI Taxonomy" id="418985"/>
    <lineage>
        <taxon>Eukaryota</taxon>
        <taxon>Metazoa</taxon>
        <taxon>Ecdysozoa</taxon>
        <taxon>Arthropoda</taxon>
        <taxon>Chelicerata</taxon>
        <taxon>Arachnida</taxon>
        <taxon>Acari</taxon>
        <taxon>Parasitiformes</taxon>
        <taxon>Mesostigmata</taxon>
        <taxon>Gamasina</taxon>
        <taxon>Dermanyssoidea</taxon>
        <taxon>Laelapidae</taxon>
        <taxon>Tropilaelaps</taxon>
    </lineage>
</organism>
<gene>
    <name evidence="2" type="ORF">BIW11_10403</name>
</gene>
<reference evidence="2 3" key="1">
    <citation type="journal article" date="2017" name="Gigascience">
        <title>Draft genome of the honey bee ectoparasitic mite, Tropilaelaps mercedesae, is shaped by the parasitic life history.</title>
        <authorList>
            <person name="Dong X."/>
            <person name="Armstrong S.D."/>
            <person name="Xia D."/>
            <person name="Makepeace B.L."/>
            <person name="Darby A.C."/>
            <person name="Kadowaki T."/>
        </authorList>
    </citation>
    <scope>NUCLEOTIDE SEQUENCE [LARGE SCALE GENOMIC DNA]</scope>
    <source>
        <strain evidence="2">Wuxi-XJTLU</strain>
    </source>
</reference>
<proteinExistence type="predicted"/>
<sequence length="265" mass="28674">MTDKFGTADGSRMTDKCGTADGSRVTDKFGTADGSRMTDKFGTADGSRMRDKSGTADGSRMIDKFGTPDGLKGADKMEGADQLRELTRPEGLDQPEGLKAGITDRREPVKATGFFDWLTRRTARSPDALPLRSTPYTWGVTSRPRGQLQGGEAKDANTGSDAQQKQEGLSYSPQTLPSTIHDTPEGKVKEAFIGKQEPASGQEQIEKSLGHSKLTELSYSAITPTTKPPTADKLVAPGKQPREPMGRPDQTGKNHLITRWSTRET</sequence>
<feature type="compositionally biased region" description="Polar residues" evidence="1">
    <location>
        <begin position="157"/>
        <end position="181"/>
    </location>
</feature>
<dbReference type="InParanoid" id="A0A1V9XG57"/>
<feature type="region of interest" description="Disordered" evidence="1">
    <location>
        <begin position="221"/>
        <end position="265"/>
    </location>
</feature>
<keyword evidence="3" id="KW-1185">Reference proteome</keyword>
<dbReference type="Proteomes" id="UP000192247">
    <property type="component" value="Unassembled WGS sequence"/>
</dbReference>
<name>A0A1V9XG57_9ACAR</name>
<feature type="region of interest" description="Disordered" evidence="1">
    <location>
        <begin position="120"/>
        <end position="185"/>
    </location>
</feature>
<feature type="compositionally biased region" description="Basic and acidic residues" evidence="1">
    <location>
        <begin position="240"/>
        <end position="252"/>
    </location>
</feature>
<evidence type="ECO:0000313" key="2">
    <source>
        <dbReference type="EMBL" id="OQR72406.1"/>
    </source>
</evidence>
<evidence type="ECO:0000256" key="1">
    <source>
        <dbReference type="SAM" id="MobiDB-lite"/>
    </source>
</evidence>
<feature type="compositionally biased region" description="Basic and acidic residues" evidence="1">
    <location>
        <begin position="72"/>
        <end position="91"/>
    </location>
</feature>
<dbReference type="EMBL" id="MNPL01011865">
    <property type="protein sequence ID" value="OQR72406.1"/>
    <property type="molecule type" value="Genomic_DNA"/>
</dbReference>